<protein>
    <submittedName>
        <fullName evidence="1">Uncharacterized protein</fullName>
    </submittedName>
</protein>
<organism evidence="1 2">
    <name type="scientific">Leeuwenhoekiella polynyae</name>
    <dbReference type="NCBI Taxonomy" id="1550906"/>
    <lineage>
        <taxon>Bacteria</taxon>
        <taxon>Pseudomonadati</taxon>
        <taxon>Bacteroidota</taxon>
        <taxon>Flavobacteriia</taxon>
        <taxon>Flavobacteriales</taxon>
        <taxon>Flavobacteriaceae</taxon>
        <taxon>Leeuwenhoekiella</taxon>
    </lineage>
</organism>
<evidence type="ECO:0000313" key="1">
    <source>
        <dbReference type="EMBL" id="RXG25102.1"/>
    </source>
</evidence>
<dbReference type="OrthoDB" id="1005072at2"/>
<reference evidence="1 2" key="1">
    <citation type="submission" date="2018-07" db="EMBL/GenBank/DDBJ databases">
        <title>Leeuwenhoekiella genomics.</title>
        <authorList>
            <person name="Tahon G."/>
            <person name="Willems A."/>
        </authorList>
    </citation>
    <scope>NUCLEOTIDE SEQUENCE [LARGE SCALE GENOMIC DNA]</scope>
    <source>
        <strain evidence="1 2">LMG 29608</strain>
    </source>
</reference>
<dbReference type="EMBL" id="QOVK01000003">
    <property type="protein sequence ID" value="RXG25102.1"/>
    <property type="molecule type" value="Genomic_DNA"/>
</dbReference>
<dbReference type="InterPro" id="IPR021272">
    <property type="entry name" value="DUF2851"/>
</dbReference>
<gene>
    <name evidence="1" type="ORF">DSM02_1071</name>
</gene>
<keyword evidence="2" id="KW-1185">Reference proteome</keyword>
<evidence type="ECO:0000313" key="2">
    <source>
        <dbReference type="Proteomes" id="UP000289859"/>
    </source>
</evidence>
<dbReference type="AlphaFoldDB" id="A0A4V1KRJ2"/>
<dbReference type="Proteomes" id="UP000289859">
    <property type="component" value="Unassembled WGS sequence"/>
</dbReference>
<dbReference type="Pfam" id="PF11013">
    <property type="entry name" value="DUF2851"/>
    <property type="match status" value="1"/>
</dbReference>
<name>A0A4V1KRJ2_9FLAO</name>
<proteinExistence type="predicted"/>
<accession>A0A4V1KRJ2</accession>
<comment type="caution">
    <text evidence="1">The sequence shown here is derived from an EMBL/GenBank/DDBJ whole genome shotgun (WGS) entry which is preliminary data.</text>
</comment>
<sequence length="160" mass="18659">MLARNFGTVINADAFEALASVLDFKIIRKLGLQKDQLEIVLLGLAGLLSETAEEQEPGSWKEECEYNKHKYQLVTGINQKVQFYKLRPPNFPTIRLSQLAQFYEQRTDLFSLVIAAKTRAQVQELFKIETSFYWETQYYFGKIHKSDLNKYSGIYKYLNN</sequence>